<protein>
    <submittedName>
        <fullName evidence="2">Uncharacterized protein</fullName>
    </submittedName>
</protein>
<dbReference type="Proteomes" id="UP000315303">
    <property type="component" value="Unassembled WGS sequence"/>
</dbReference>
<dbReference type="AlphaFoldDB" id="A0A502KTN8"/>
<keyword evidence="1" id="KW-0472">Membrane</keyword>
<accession>A0A502KTN8</accession>
<proteinExistence type="predicted"/>
<gene>
    <name evidence="2" type="ORF">EPA86_14730</name>
</gene>
<keyword evidence="1" id="KW-1133">Transmembrane helix</keyword>
<feature type="transmembrane region" description="Helical" evidence="1">
    <location>
        <begin position="76"/>
        <end position="96"/>
    </location>
</feature>
<comment type="caution">
    <text evidence="2">The sequence shown here is derived from an EMBL/GenBank/DDBJ whole genome shotgun (WGS) entry which is preliminary data.</text>
</comment>
<feature type="transmembrane region" description="Helical" evidence="1">
    <location>
        <begin position="44"/>
        <end position="69"/>
    </location>
</feature>
<dbReference type="RefSeq" id="WP_140604941.1">
    <property type="nucleotide sequence ID" value="NZ_SAWY01000036.1"/>
</dbReference>
<reference evidence="2 3" key="1">
    <citation type="submission" date="2019-01" db="EMBL/GenBank/DDBJ databases">
        <title>Litorilituus lipolytica sp. nov., isolated from intertidal sand of the Yellow Sea in China.</title>
        <authorList>
            <person name="Liu A."/>
        </authorList>
    </citation>
    <scope>NUCLEOTIDE SEQUENCE [LARGE SCALE GENOMIC DNA]</scope>
    <source>
        <strain evidence="2 3">RZ04</strain>
    </source>
</reference>
<name>A0A502KTN8_9GAMM</name>
<dbReference type="EMBL" id="SAWY01000036">
    <property type="protein sequence ID" value="TPH13441.1"/>
    <property type="molecule type" value="Genomic_DNA"/>
</dbReference>
<evidence type="ECO:0000256" key="1">
    <source>
        <dbReference type="SAM" id="Phobius"/>
    </source>
</evidence>
<dbReference type="OrthoDB" id="9924166at2"/>
<evidence type="ECO:0000313" key="2">
    <source>
        <dbReference type="EMBL" id="TPH13441.1"/>
    </source>
</evidence>
<organism evidence="2 3">
    <name type="scientific">Litorilituus lipolyticus</name>
    <dbReference type="NCBI Taxonomy" id="2491017"/>
    <lineage>
        <taxon>Bacteria</taxon>
        <taxon>Pseudomonadati</taxon>
        <taxon>Pseudomonadota</taxon>
        <taxon>Gammaproteobacteria</taxon>
        <taxon>Alteromonadales</taxon>
        <taxon>Colwelliaceae</taxon>
        <taxon>Litorilituus</taxon>
    </lineage>
</organism>
<keyword evidence="1" id="KW-0812">Transmembrane</keyword>
<feature type="transmembrane region" description="Helical" evidence="1">
    <location>
        <begin position="116"/>
        <end position="133"/>
    </location>
</feature>
<feature type="transmembrane region" description="Helical" evidence="1">
    <location>
        <begin position="12"/>
        <end position="32"/>
    </location>
</feature>
<evidence type="ECO:0000313" key="3">
    <source>
        <dbReference type="Proteomes" id="UP000315303"/>
    </source>
</evidence>
<keyword evidence="3" id="KW-1185">Reference proteome</keyword>
<sequence length="147" mass="16800">MNYFIFSAKTVALSILYPFLFMLLLPIFHKVIPPLLPKVEGNDLAYLMVIGIPHNVSLFISAFICALLIKKFYNSNTVIISLIIALPLSLFSMPYSMEPVLIEAAQYQRIIHTKDWLLMIFLPLIAERMFSLLTKANIGRKTQNSQH</sequence>